<dbReference type="PANTHER" id="PTHR30258">
    <property type="entry name" value="TYPE II SECRETION SYSTEM PROTEIN GSPE-RELATED"/>
    <property type="match status" value="1"/>
</dbReference>
<evidence type="ECO:0000313" key="6">
    <source>
        <dbReference type="Proteomes" id="UP000199695"/>
    </source>
</evidence>
<dbReference type="GO" id="GO:0005524">
    <property type="term" value="F:ATP binding"/>
    <property type="evidence" value="ECO:0007669"/>
    <property type="project" value="UniProtKB-KW"/>
</dbReference>
<comment type="similarity">
    <text evidence="1">Belongs to the GSP E family.</text>
</comment>
<dbReference type="SMART" id="SM00382">
    <property type="entry name" value="AAA"/>
    <property type="match status" value="1"/>
</dbReference>
<dbReference type="Gene3D" id="3.30.450.90">
    <property type="match status" value="1"/>
</dbReference>
<evidence type="ECO:0000259" key="4">
    <source>
        <dbReference type="SMART" id="SM00382"/>
    </source>
</evidence>
<dbReference type="GO" id="GO:0016887">
    <property type="term" value="F:ATP hydrolysis activity"/>
    <property type="evidence" value="ECO:0007669"/>
    <property type="project" value="TreeGrafter"/>
</dbReference>
<reference evidence="5 6" key="1">
    <citation type="submission" date="2016-10" db="EMBL/GenBank/DDBJ databases">
        <authorList>
            <person name="de Groot N.N."/>
        </authorList>
    </citation>
    <scope>NUCLEOTIDE SEQUENCE [LARGE SCALE GENOMIC DNA]</scope>
    <source>
        <strain evidence="5 6">DSM 46701</strain>
    </source>
</reference>
<keyword evidence="2" id="KW-0547">Nucleotide-binding</keyword>
<gene>
    <name evidence="5" type="ORF">SAMN05444955_105173</name>
</gene>
<accession>A0A1H8DGX1</accession>
<dbReference type="Gene3D" id="3.40.50.300">
    <property type="entry name" value="P-loop containing nucleotide triphosphate hydrolases"/>
    <property type="match status" value="1"/>
</dbReference>
<name>A0A1H8DGX1_9BACL</name>
<evidence type="ECO:0000256" key="1">
    <source>
        <dbReference type="ARBA" id="ARBA00006611"/>
    </source>
</evidence>
<evidence type="ECO:0000256" key="3">
    <source>
        <dbReference type="ARBA" id="ARBA00022840"/>
    </source>
</evidence>
<dbReference type="PANTHER" id="PTHR30258:SF2">
    <property type="entry name" value="COMG OPERON PROTEIN 1"/>
    <property type="match status" value="1"/>
</dbReference>
<dbReference type="SUPFAM" id="SSF52540">
    <property type="entry name" value="P-loop containing nucleoside triphosphate hydrolases"/>
    <property type="match status" value="1"/>
</dbReference>
<dbReference type="InterPro" id="IPR027417">
    <property type="entry name" value="P-loop_NTPase"/>
</dbReference>
<dbReference type="CDD" id="cd01129">
    <property type="entry name" value="PulE-GspE-like"/>
    <property type="match status" value="1"/>
</dbReference>
<dbReference type="EMBL" id="FOCQ01000005">
    <property type="protein sequence ID" value="SEN06415.1"/>
    <property type="molecule type" value="Genomic_DNA"/>
</dbReference>
<dbReference type="STRING" id="1173111.SAMN05444955_105173"/>
<dbReference type="InterPro" id="IPR003593">
    <property type="entry name" value="AAA+_ATPase"/>
</dbReference>
<feature type="domain" description="AAA+ ATPase" evidence="4">
    <location>
        <begin position="136"/>
        <end position="261"/>
    </location>
</feature>
<dbReference type="InterPro" id="IPR001482">
    <property type="entry name" value="T2SS/T4SS_dom"/>
</dbReference>
<evidence type="ECO:0000256" key="2">
    <source>
        <dbReference type="ARBA" id="ARBA00022741"/>
    </source>
</evidence>
<evidence type="ECO:0000313" key="5">
    <source>
        <dbReference type="EMBL" id="SEN06415.1"/>
    </source>
</evidence>
<organism evidence="5 6">
    <name type="scientific">Lihuaxuella thermophila</name>
    <dbReference type="NCBI Taxonomy" id="1173111"/>
    <lineage>
        <taxon>Bacteria</taxon>
        <taxon>Bacillati</taxon>
        <taxon>Bacillota</taxon>
        <taxon>Bacilli</taxon>
        <taxon>Bacillales</taxon>
        <taxon>Thermoactinomycetaceae</taxon>
        <taxon>Lihuaxuella</taxon>
    </lineage>
</organism>
<keyword evidence="6" id="KW-1185">Reference proteome</keyword>
<dbReference type="GO" id="GO:0005886">
    <property type="term" value="C:plasma membrane"/>
    <property type="evidence" value="ECO:0007669"/>
    <property type="project" value="TreeGrafter"/>
</dbReference>
<keyword evidence="3" id="KW-0067">ATP-binding</keyword>
<dbReference type="Proteomes" id="UP000199695">
    <property type="component" value="Unassembled WGS sequence"/>
</dbReference>
<dbReference type="AlphaFoldDB" id="A0A1H8DGX1"/>
<proteinExistence type="inferred from homology"/>
<dbReference type="Pfam" id="PF00437">
    <property type="entry name" value="T2SSE"/>
    <property type="match status" value="1"/>
</dbReference>
<protein>
    <submittedName>
        <fullName evidence="5">General secretion pathway protein E/type IV pilus assembly protein PilB</fullName>
    </submittedName>
</protein>
<sequence length="372" mass="41395">MDVADYISRLFERAWKERASDIHLEPQAEGLRIRLRVDGFLTEADRVPSEYAAAVISRIKVMSHLDIGERRIPQDGALRISEGGMSLDVRVSTLPTVFGEKMVLRLLKNHFEMVSLDQLGMGEEERERLAGLLCGTGGLLVVTGPTGAGKTTTMYAMLQYLNRTETNIVSLEDPVELQIPGITQVQIQPRAGLTFAQALRAVLRQDPNVIMVGEVRDRETAEIAIGAALTGHLVLTTLHTVDGATAVTRLLDMHIEPYRVAAALTGVVAQRLIRLVCKECAGSKCPDCQQTGYRGRTGAFEVIRMDEEVQRLVVQRAAPAELRRHFRERGMRSLKEVIRKKVEKGETTFQEYVRVADDQSEQRMDLGQTCSV</sequence>